<keyword evidence="6 9" id="KW-0238">DNA-binding</keyword>
<dbReference type="SUPFAM" id="SSF46894">
    <property type="entry name" value="C-terminal effector domain of the bipartite response regulators"/>
    <property type="match status" value="1"/>
</dbReference>
<reference evidence="13" key="1">
    <citation type="submission" date="2016-02" db="EMBL/GenBank/DDBJ databases">
        <authorList>
            <person name="Schultz-Johansen M."/>
            <person name="Glaring M.A."/>
            <person name="Bech P.K."/>
            <person name="Stougaard P."/>
        </authorList>
    </citation>
    <scope>NUCLEOTIDE SEQUENCE [LARGE SCALE GENOMIC DNA]</scope>
    <source>
        <strain evidence="13">S66</strain>
    </source>
</reference>
<keyword evidence="4" id="KW-0902">Two-component regulatory system</keyword>
<dbReference type="InterPro" id="IPR039420">
    <property type="entry name" value="WalR-like"/>
</dbReference>
<dbReference type="GO" id="GO:0000976">
    <property type="term" value="F:transcription cis-regulatory region binding"/>
    <property type="evidence" value="ECO:0007669"/>
    <property type="project" value="TreeGrafter"/>
</dbReference>
<dbReference type="STRING" id="1799789.AX660_21710"/>
<dbReference type="Pfam" id="PF00072">
    <property type="entry name" value="Response_reg"/>
    <property type="match status" value="1"/>
</dbReference>
<dbReference type="InterPro" id="IPR001789">
    <property type="entry name" value="Sig_transdc_resp-reg_receiver"/>
</dbReference>
<dbReference type="Proteomes" id="UP000070299">
    <property type="component" value="Unassembled WGS sequence"/>
</dbReference>
<evidence type="ECO:0000256" key="6">
    <source>
        <dbReference type="ARBA" id="ARBA00023125"/>
    </source>
</evidence>
<organism evidence="12 13">
    <name type="scientific">Paraglaciecola hydrolytica</name>
    <dbReference type="NCBI Taxonomy" id="1799789"/>
    <lineage>
        <taxon>Bacteria</taxon>
        <taxon>Pseudomonadati</taxon>
        <taxon>Pseudomonadota</taxon>
        <taxon>Gammaproteobacteria</taxon>
        <taxon>Alteromonadales</taxon>
        <taxon>Alteromonadaceae</taxon>
        <taxon>Paraglaciecola</taxon>
    </lineage>
</organism>
<evidence type="ECO:0000259" key="10">
    <source>
        <dbReference type="PROSITE" id="PS50110"/>
    </source>
</evidence>
<evidence type="ECO:0000256" key="9">
    <source>
        <dbReference type="PROSITE-ProRule" id="PRU01091"/>
    </source>
</evidence>
<name>A0A148KM38_9ALTE</name>
<dbReference type="GO" id="GO:0005829">
    <property type="term" value="C:cytosol"/>
    <property type="evidence" value="ECO:0007669"/>
    <property type="project" value="TreeGrafter"/>
</dbReference>
<gene>
    <name evidence="12" type="ORF">AX660_21710</name>
</gene>
<dbReference type="CDD" id="cd00383">
    <property type="entry name" value="trans_reg_C"/>
    <property type="match status" value="1"/>
</dbReference>
<evidence type="ECO:0000256" key="7">
    <source>
        <dbReference type="ARBA" id="ARBA00023163"/>
    </source>
</evidence>
<dbReference type="InterPro" id="IPR001867">
    <property type="entry name" value="OmpR/PhoB-type_DNA-bd"/>
</dbReference>
<dbReference type="InterPro" id="IPR016032">
    <property type="entry name" value="Sig_transdc_resp-reg_C-effctor"/>
</dbReference>
<keyword evidence="3 8" id="KW-0597">Phosphoprotein</keyword>
<dbReference type="Gene3D" id="3.40.50.2300">
    <property type="match status" value="1"/>
</dbReference>
<evidence type="ECO:0000259" key="11">
    <source>
        <dbReference type="PROSITE" id="PS51755"/>
    </source>
</evidence>
<evidence type="ECO:0000256" key="3">
    <source>
        <dbReference type="ARBA" id="ARBA00022553"/>
    </source>
</evidence>
<dbReference type="EMBL" id="LSNE01000011">
    <property type="protein sequence ID" value="KXI27341.1"/>
    <property type="molecule type" value="Genomic_DNA"/>
</dbReference>
<protein>
    <submittedName>
        <fullName evidence="12">Two-component system response regulator</fullName>
    </submittedName>
</protein>
<sequence length="238" mass="26977">MTHVLIVDDNPDIIVSLKRYLLDHGFRVSSANGGKNMRSLLETSAIDIILLDIMMPDEDGLTLCRYVQDKYKIPVILLTALSEDSDKVVGLEMGADDYITKPFNPRVLLARLKAVLRRSQSEPVQINQVTKERSTSKFDCWTLDLNQRELVGHDNMSIALSAAEFRLLQAFILRPQKVLTRDQLLDLTHGREAKAFDRSIDNLISRLRRKVEVDASEPKIIKTVWGGGYILTSPVEHH</sequence>
<accession>A0A148KM38</accession>
<dbReference type="PROSITE" id="PS51755">
    <property type="entry name" value="OMPR_PHOB"/>
    <property type="match status" value="1"/>
</dbReference>
<dbReference type="RefSeq" id="WP_068380639.1">
    <property type="nucleotide sequence ID" value="NZ_LSNE01000011.1"/>
</dbReference>
<dbReference type="SMART" id="SM00448">
    <property type="entry name" value="REC"/>
    <property type="match status" value="1"/>
</dbReference>
<dbReference type="InterPro" id="IPR036388">
    <property type="entry name" value="WH-like_DNA-bd_sf"/>
</dbReference>
<comment type="caution">
    <text evidence="12">The sequence shown here is derived from an EMBL/GenBank/DDBJ whole genome shotgun (WGS) entry which is preliminary data.</text>
</comment>
<dbReference type="GO" id="GO:0000156">
    <property type="term" value="F:phosphorelay response regulator activity"/>
    <property type="evidence" value="ECO:0007669"/>
    <property type="project" value="TreeGrafter"/>
</dbReference>
<proteinExistence type="predicted"/>
<evidence type="ECO:0000256" key="4">
    <source>
        <dbReference type="ARBA" id="ARBA00023012"/>
    </source>
</evidence>
<dbReference type="GO" id="GO:0006355">
    <property type="term" value="P:regulation of DNA-templated transcription"/>
    <property type="evidence" value="ECO:0007669"/>
    <property type="project" value="InterPro"/>
</dbReference>
<evidence type="ECO:0000313" key="13">
    <source>
        <dbReference type="Proteomes" id="UP000070299"/>
    </source>
</evidence>
<dbReference type="Pfam" id="PF00486">
    <property type="entry name" value="Trans_reg_C"/>
    <property type="match status" value="1"/>
</dbReference>
<feature type="domain" description="OmpR/PhoB-type" evidence="11">
    <location>
        <begin position="133"/>
        <end position="233"/>
    </location>
</feature>
<evidence type="ECO:0000256" key="8">
    <source>
        <dbReference type="PROSITE-ProRule" id="PRU00169"/>
    </source>
</evidence>
<evidence type="ECO:0000256" key="1">
    <source>
        <dbReference type="ARBA" id="ARBA00004496"/>
    </source>
</evidence>
<dbReference type="AlphaFoldDB" id="A0A148KM38"/>
<keyword evidence="13" id="KW-1185">Reference proteome</keyword>
<evidence type="ECO:0000256" key="5">
    <source>
        <dbReference type="ARBA" id="ARBA00023015"/>
    </source>
</evidence>
<dbReference type="SUPFAM" id="SSF52172">
    <property type="entry name" value="CheY-like"/>
    <property type="match status" value="1"/>
</dbReference>
<dbReference type="PROSITE" id="PS50110">
    <property type="entry name" value="RESPONSE_REGULATORY"/>
    <property type="match status" value="1"/>
</dbReference>
<keyword evidence="2" id="KW-0963">Cytoplasm</keyword>
<keyword evidence="5" id="KW-0805">Transcription regulation</keyword>
<keyword evidence="7" id="KW-0804">Transcription</keyword>
<evidence type="ECO:0000256" key="2">
    <source>
        <dbReference type="ARBA" id="ARBA00022490"/>
    </source>
</evidence>
<dbReference type="GO" id="GO:0032993">
    <property type="term" value="C:protein-DNA complex"/>
    <property type="evidence" value="ECO:0007669"/>
    <property type="project" value="TreeGrafter"/>
</dbReference>
<dbReference type="CDD" id="cd17574">
    <property type="entry name" value="REC_OmpR"/>
    <property type="match status" value="1"/>
</dbReference>
<dbReference type="FunFam" id="1.10.10.10:FF:000099">
    <property type="entry name" value="Two-component system response regulator TorR"/>
    <property type="match status" value="1"/>
</dbReference>
<dbReference type="Gene3D" id="1.10.10.10">
    <property type="entry name" value="Winged helix-like DNA-binding domain superfamily/Winged helix DNA-binding domain"/>
    <property type="match status" value="1"/>
</dbReference>
<evidence type="ECO:0000313" key="12">
    <source>
        <dbReference type="EMBL" id="KXI27341.1"/>
    </source>
</evidence>
<dbReference type="PANTHER" id="PTHR48111">
    <property type="entry name" value="REGULATOR OF RPOS"/>
    <property type="match status" value="1"/>
</dbReference>
<dbReference type="OrthoDB" id="9802426at2"/>
<comment type="subcellular location">
    <subcellularLocation>
        <location evidence="1">Cytoplasm</location>
    </subcellularLocation>
</comment>
<dbReference type="SMART" id="SM00862">
    <property type="entry name" value="Trans_reg_C"/>
    <property type="match status" value="1"/>
</dbReference>
<feature type="domain" description="Response regulatory" evidence="10">
    <location>
        <begin position="3"/>
        <end position="116"/>
    </location>
</feature>
<dbReference type="InterPro" id="IPR011006">
    <property type="entry name" value="CheY-like_superfamily"/>
</dbReference>
<dbReference type="Gene3D" id="6.10.250.690">
    <property type="match status" value="1"/>
</dbReference>
<feature type="DNA-binding region" description="OmpR/PhoB-type" evidence="9">
    <location>
        <begin position="133"/>
        <end position="233"/>
    </location>
</feature>
<feature type="modified residue" description="4-aspartylphosphate" evidence="8">
    <location>
        <position position="52"/>
    </location>
</feature>
<dbReference type="PANTHER" id="PTHR48111:SF4">
    <property type="entry name" value="DNA-BINDING DUAL TRANSCRIPTIONAL REGULATOR OMPR"/>
    <property type="match status" value="1"/>
</dbReference>